<evidence type="ECO:0000259" key="1">
    <source>
        <dbReference type="PROSITE" id="PS51186"/>
    </source>
</evidence>
<dbReference type="CDD" id="cd04301">
    <property type="entry name" value="NAT_SF"/>
    <property type="match status" value="1"/>
</dbReference>
<sequence length="148" mass="16979">MSTLLIRLPQEQYPLVNRFYKANGHKGKARGNETVYVVRDSQAIIAAVRLCPKRDGWLLRSLWVAQARRGEGIGSKLLREVMAVSEHRPCWCYPYDHLEAFYAASGFTVRPADEVPDDIRSPFEAYRQKGTRILLMGYNNHRGSTEPR</sequence>
<feature type="domain" description="N-acetyltransferase" evidence="1">
    <location>
        <begin position="1"/>
        <end position="126"/>
    </location>
</feature>
<gene>
    <name evidence="2" type="ORF">GCM10023116_17120</name>
</gene>
<dbReference type="Gene3D" id="3.40.630.30">
    <property type="match status" value="1"/>
</dbReference>
<dbReference type="PROSITE" id="PS51186">
    <property type="entry name" value="GNAT"/>
    <property type="match status" value="1"/>
</dbReference>
<evidence type="ECO:0000313" key="2">
    <source>
        <dbReference type="EMBL" id="GAA4649438.1"/>
    </source>
</evidence>
<dbReference type="SUPFAM" id="SSF55729">
    <property type="entry name" value="Acyl-CoA N-acyltransferases (Nat)"/>
    <property type="match status" value="1"/>
</dbReference>
<dbReference type="InterPro" id="IPR000182">
    <property type="entry name" value="GNAT_dom"/>
</dbReference>
<dbReference type="EMBL" id="BAABFL010000134">
    <property type="protein sequence ID" value="GAA4649438.1"/>
    <property type="molecule type" value="Genomic_DNA"/>
</dbReference>
<dbReference type="Proteomes" id="UP001500604">
    <property type="component" value="Unassembled WGS sequence"/>
</dbReference>
<dbReference type="Pfam" id="PF13508">
    <property type="entry name" value="Acetyltransf_7"/>
    <property type="match status" value="1"/>
</dbReference>
<proteinExistence type="predicted"/>
<dbReference type="RefSeq" id="WP_345195283.1">
    <property type="nucleotide sequence ID" value="NZ_BAABFL010000134.1"/>
</dbReference>
<organism evidence="2 3">
    <name type="scientific">Kistimonas scapharcae</name>
    <dbReference type="NCBI Taxonomy" id="1036133"/>
    <lineage>
        <taxon>Bacteria</taxon>
        <taxon>Pseudomonadati</taxon>
        <taxon>Pseudomonadota</taxon>
        <taxon>Gammaproteobacteria</taxon>
        <taxon>Oceanospirillales</taxon>
        <taxon>Endozoicomonadaceae</taxon>
        <taxon>Kistimonas</taxon>
    </lineage>
</organism>
<reference evidence="3" key="1">
    <citation type="journal article" date="2019" name="Int. J. Syst. Evol. Microbiol.">
        <title>The Global Catalogue of Microorganisms (GCM) 10K type strain sequencing project: providing services to taxonomists for standard genome sequencing and annotation.</title>
        <authorList>
            <consortium name="The Broad Institute Genomics Platform"/>
            <consortium name="The Broad Institute Genome Sequencing Center for Infectious Disease"/>
            <person name="Wu L."/>
            <person name="Ma J."/>
        </authorList>
    </citation>
    <scope>NUCLEOTIDE SEQUENCE [LARGE SCALE GENOMIC DNA]</scope>
    <source>
        <strain evidence="3">JCM 17805</strain>
    </source>
</reference>
<accession>A0ABP8UZS6</accession>
<comment type="caution">
    <text evidence="2">The sequence shown here is derived from an EMBL/GenBank/DDBJ whole genome shotgun (WGS) entry which is preliminary data.</text>
</comment>
<keyword evidence="3" id="KW-1185">Reference proteome</keyword>
<dbReference type="InterPro" id="IPR016181">
    <property type="entry name" value="Acyl_CoA_acyltransferase"/>
</dbReference>
<evidence type="ECO:0000313" key="3">
    <source>
        <dbReference type="Proteomes" id="UP001500604"/>
    </source>
</evidence>
<name>A0ABP8UZS6_9GAMM</name>
<protein>
    <recommendedName>
        <fullName evidence="1">N-acetyltransferase domain-containing protein</fullName>
    </recommendedName>
</protein>